<keyword evidence="11" id="KW-0472">Membrane</keyword>
<keyword evidence="6 9" id="KW-0067">ATP-binding</keyword>
<dbReference type="InterPro" id="IPR008271">
    <property type="entry name" value="Ser/Thr_kinase_AS"/>
</dbReference>
<evidence type="ECO:0000256" key="11">
    <source>
        <dbReference type="SAM" id="Phobius"/>
    </source>
</evidence>
<dbReference type="Pfam" id="PF03793">
    <property type="entry name" value="PASTA"/>
    <property type="match status" value="2"/>
</dbReference>
<dbReference type="Proteomes" id="UP000235589">
    <property type="component" value="Chromosome"/>
</dbReference>
<proteinExistence type="predicted"/>
<dbReference type="Gene3D" id="3.30.10.20">
    <property type="match status" value="2"/>
</dbReference>
<keyword evidence="11" id="KW-1133">Transmembrane helix</keyword>
<dbReference type="GO" id="GO:0005524">
    <property type="term" value="F:ATP binding"/>
    <property type="evidence" value="ECO:0007669"/>
    <property type="project" value="UniProtKB-UniRule"/>
</dbReference>
<dbReference type="RefSeq" id="WP_102364658.1">
    <property type="nucleotide sequence ID" value="NZ_CP020991.1"/>
</dbReference>
<dbReference type="CDD" id="cd06577">
    <property type="entry name" value="PASTA_pknB"/>
    <property type="match status" value="2"/>
</dbReference>
<evidence type="ECO:0000313" key="15">
    <source>
        <dbReference type="Proteomes" id="UP000235589"/>
    </source>
</evidence>
<dbReference type="PROSITE" id="PS00108">
    <property type="entry name" value="PROTEIN_KINASE_ST"/>
    <property type="match status" value="1"/>
</dbReference>
<name>A0A2K9NZ45_9FIRM</name>
<sequence>MNMIGKEIDGRYEILEEIGKGGMAHVYKSRDKSLNRLVAVKVLKEDYKDDKEFVRRFNVEAQAAASLSNPHIVSIYDVGCENGMHYIVMEYIEGETLKEYIDRVGVLPWREAANYSIQICEGIEEAHNNSVIHRDIKPQNIIMASDGVLKVTDFGIARASTQATMTMANNNTIGTAHYLSPEQARGGYTDERTDIYSMGVVMYEMLTGQLPFDDNSPVAIAIKHLQETATPITDINPDVPNALEQIVMKAMSKEQDSRYSSITDMISDIKKVLANPNVNLFAAGRRSLPVDNQVNDAASNTIKMPRTFVDSNLDEQMIPGYDLDDYDEQDEEYEAMERLNEKRAKRLKKKKERKIAFIAFLSALAVLAVGFAAAFAFTGGFGIFGVEKDSIQIPNVVGMTIKDAQSQYGKSFSIIEQNRTESTKPAGTILEQTPAGGDTVSKRDNIIIRVVVSLGSSSVTLDDYTGIKYDKAKEELEKLGLKCSKIEKVDPEIEAGLIISQEPKSGSSVAAGDMITFTVSKGPESTPEPSLVPNKNSNNDSNNHSNNENSSSSNNKPNSNDSSSNSSNNDKNDENSSNNSGSNSSSGGSGNTTNEGSSSGSSTGSGTSTGSGSGSGTGSETGSGSESGSEGGTGSGGGSGSGSESGSGSGSETGSGGSGSESGMGSGTGSEGGSGNGLED</sequence>
<gene>
    <name evidence="14" type="ORF">B9O19_00122</name>
</gene>
<evidence type="ECO:0000259" key="13">
    <source>
        <dbReference type="PROSITE" id="PS51178"/>
    </source>
</evidence>
<evidence type="ECO:0000256" key="4">
    <source>
        <dbReference type="ARBA" id="ARBA00022741"/>
    </source>
</evidence>
<feature type="binding site" evidence="9">
    <location>
        <position position="41"/>
    </location>
    <ligand>
        <name>ATP</name>
        <dbReference type="ChEBI" id="CHEBI:30616"/>
    </ligand>
</feature>
<dbReference type="Pfam" id="PF00069">
    <property type="entry name" value="Pkinase"/>
    <property type="match status" value="1"/>
</dbReference>
<feature type="domain" description="PASTA" evidence="13">
    <location>
        <begin position="455"/>
        <end position="521"/>
    </location>
</feature>
<feature type="transmembrane region" description="Helical" evidence="11">
    <location>
        <begin position="355"/>
        <end position="384"/>
    </location>
</feature>
<dbReference type="FunFam" id="3.30.200.20:FF:000035">
    <property type="entry name" value="Serine/threonine protein kinase Stk1"/>
    <property type="match status" value="1"/>
</dbReference>
<accession>A0A2K9NZ45</accession>
<dbReference type="InterPro" id="IPR005543">
    <property type="entry name" value="PASTA_dom"/>
</dbReference>
<dbReference type="InterPro" id="IPR011009">
    <property type="entry name" value="Kinase-like_dom_sf"/>
</dbReference>
<comment type="catalytic activity">
    <reaction evidence="7">
        <text>L-threonyl-[protein] + ATP = O-phospho-L-threonyl-[protein] + ADP + H(+)</text>
        <dbReference type="Rhea" id="RHEA:46608"/>
        <dbReference type="Rhea" id="RHEA-COMP:11060"/>
        <dbReference type="Rhea" id="RHEA-COMP:11605"/>
        <dbReference type="ChEBI" id="CHEBI:15378"/>
        <dbReference type="ChEBI" id="CHEBI:30013"/>
        <dbReference type="ChEBI" id="CHEBI:30616"/>
        <dbReference type="ChEBI" id="CHEBI:61977"/>
        <dbReference type="ChEBI" id="CHEBI:456216"/>
        <dbReference type="EC" id="2.7.11.1"/>
    </reaction>
</comment>
<feature type="domain" description="Protein kinase" evidence="12">
    <location>
        <begin position="12"/>
        <end position="273"/>
    </location>
</feature>
<evidence type="ECO:0000256" key="6">
    <source>
        <dbReference type="ARBA" id="ARBA00022840"/>
    </source>
</evidence>
<dbReference type="CDD" id="cd14014">
    <property type="entry name" value="STKc_PknB_like"/>
    <property type="match status" value="1"/>
</dbReference>
<dbReference type="PROSITE" id="PS50011">
    <property type="entry name" value="PROTEIN_KINASE_DOM"/>
    <property type="match status" value="1"/>
</dbReference>
<dbReference type="SMART" id="SM00220">
    <property type="entry name" value="S_TKc"/>
    <property type="match status" value="1"/>
</dbReference>
<dbReference type="PANTHER" id="PTHR43289">
    <property type="entry name" value="MITOGEN-ACTIVATED PROTEIN KINASE KINASE KINASE 20-RELATED"/>
    <property type="match status" value="1"/>
</dbReference>
<dbReference type="OrthoDB" id="9788659at2"/>
<keyword evidence="3" id="KW-0808">Transferase</keyword>
<evidence type="ECO:0000256" key="2">
    <source>
        <dbReference type="ARBA" id="ARBA00022527"/>
    </source>
</evidence>
<dbReference type="PROSITE" id="PS00107">
    <property type="entry name" value="PROTEIN_KINASE_ATP"/>
    <property type="match status" value="1"/>
</dbReference>
<dbReference type="PANTHER" id="PTHR43289:SF34">
    <property type="entry name" value="SERINE_THREONINE-PROTEIN KINASE YBDM-RELATED"/>
    <property type="match status" value="1"/>
</dbReference>
<evidence type="ECO:0000256" key="3">
    <source>
        <dbReference type="ARBA" id="ARBA00022679"/>
    </source>
</evidence>
<dbReference type="EMBL" id="CP020991">
    <property type="protein sequence ID" value="AUO18307.1"/>
    <property type="molecule type" value="Genomic_DNA"/>
</dbReference>
<evidence type="ECO:0000313" key="14">
    <source>
        <dbReference type="EMBL" id="AUO18307.1"/>
    </source>
</evidence>
<reference evidence="14 15" key="1">
    <citation type="submission" date="2017-04" db="EMBL/GenBank/DDBJ databases">
        <title>Monoglobus pectinilyticus 14 draft genome.</title>
        <authorList>
            <person name="Kim C."/>
            <person name="Rosendale D.I."/>
            <person name="Kelly W.J."/>
            <person name="Tannock G.W."/>
            <person name="Patchett M.L."/>
            <person name="Jordens J.Z."/>
        </authorList>
    </citation>
    <scope>NUCLEOTIDE SEQUENCE [LARGE SCALE GENOMIC DNA]</scope>
    <source>
        <strain evidence="14 15">14</strain>
    </source>
</reference>
<organism evidence="14 15">
    <name type="scientific">Monoglobus pectinilyticus</name>
    <dbReference type="NCBI Taxonomy" id="1981510"/>
    <lineage>
        <taxon>Bacteria</taxon>
        <taxon>Bacillati</taxon>
        <taxon>Bacillota</taxon>
        <taxon>Clostridia</taxon>
        <taxon>Monoglobales</taxon>
        <taxon>Monoglobaceae</taxon>
        <taxon>Monoglobus</taxon>
    </lineage>
</organism>
<evidence type="ECO:0000256" key="5">
    <source>
        <dbReference type="ARBA" id="ARBA00022777"/>
    </source>
</evidence>
<dbReference type="SUPFAM" id="SSF56112">
    <property type="entry name" value="Protein kinase-like (PK-like)"/>
    <property type="match status" value="1"/>
</dbReference>
<dbReference type="SMART" id="SM00740">
    <property type="entry name" value="PASTA"/>
    <property type="match status" value="2"/>
</dbReference>
<feature type="compositionally biased region" description="Gly residues" evidence="10">
    <location>
        <begin position="629"/>
        <end position="680"/>
    </location>
</feature>
<evidence type="ECO:0000256" key="9">
    <source>
        <dbReference type="PROSITE-ProRule" id="PRU10141"/>
    </source>
</evidence>
<evidence type="ECO:0000256" key="1">
    <source>
        <dbReference type="ARBA" id="ARBA00012513"/>
    </source>
</evidence>
<evidence type="ECO:0000259" key="12">
    <source>
        <dbReference type="PROSITE" id="PS50011"/>
    </source>
</evidence>
<dbReference type="EC" id="2.7.11.1" evidence="1"/>
<feature type="domain" description="PASTA" evidence="13">
    <location>
        <begin position="387"/>
        <end position="453"/>
    </location>
</feature>
<keyword evidence="4 9" id="KW-0547">Nucleotide-binding</keyword>
<evidence type="ECO:0000256" key="7">
    <source>
        <dbReference type="ARBA" id="ARBA00047899"/>
    </source>
</evidence>
<dbReference type="AlphaFoldDB" id="A0A2K9NZ45"/>
<comment type="catalytic activity">
    <reaction evidence="8">
        <text>L-seryl-[protein] + ATP = O-phospho-L-seryl-[protein] + ADP + H(+)</text>
        <dbReference type="Rhea" id="RHEA:17989"/>
        <dbReference type="Rhea" id="RHEA-COMP:9863"/>
        <dbReference type="Rhea" id="RHEA-COMP:11604"/>
        <dbReference type="ChEBI" id="CHEBI:15378"/>
        <dbReference type="ChEBI" id="CHEBI:29999"/>
        <dbReference type="ChEBI" id="CHEBI:30616"/>
        <dbReference type="ChEBI" id="CHEBI:83421"/>
        <dbReference type="ChEBI" id="CHEBI:456216"/>
        <dbReference type="EC" id="2.7.11.1"/>
    </reaction>
</comment>
<feature type="region of interest" description="Disordered" evidence="10">
    <location>
        <begin position="519"/>
        <end position="680"/>
    </location>
</feature>
<evidence type="ECO:0000256" key="10">
    <source>
        <dbReference type="SAM" id="MobiDB-lite"/>
    </source>
</evidence>
<dbReference type="GeneID" id="98061555"/>
<dbReference type="Gene3D" id="3.30.200.20">
    <property type="entry name" value="Phosphorylase Kinase, domain 1"/>
    <property type="match status" value="1"/>
</dbReference>
<dbReference type="InterPro" id="IPR017441">
    <property type="entry name" value="Protein_kinase_ATP_BS"/>
</dbReference>
<keyword evidence="2 14" id="KW-0723">Serine/threonine-protein kinase</keyword>
<dbReference type="PROSITE" id="PS51178">
    <property type="entry name" value="PASTA"/>
    <property type="match status" value="2"/>
</dbReference>
<dbReference type="FunFam" id="1.10.510.10:FF:000021">
    <property type="entry name" value="Serine/threonine protein kinase"/>
    <property type="match status" value="1"/>
</dbReference>
<feature type="compositionally biased region" description="Gly residues" evidence="10">
    <location>
        <begin position="607"/>
        <end position="621"/>
    </location>
</feature>
<dbReference type="Gene3D" id="1.10.510.10">
    <property type="entry name" value="Transferase(Phosphotransferase) domain 1"/>
    <property type="match status" value="1"/>
</dbReference>
<feature type="compositionally biased region" description="Low complexity" evidence="10">
    <location>
        <begin position="534"/>
        <end position="606"/>
    </location>
</feature>
<dbReference type="NCBIfam" id="NF033483">
    <property type="entry name" value="PknB_PASTA_kin"/>
    <property type="match status" value="1"/>
</dbReference>
<keyword evidence="15" id="KW-1185">Reference proteome</keyword>
<keyword evidence="11" id="KW-0812">Transmembrane</keyword>
<keyword evidence="5 14" id="KW-0418">Kinase</keyword>
<evidence type="ECO:0000256" key="8">
    <source>
        <dbReference type="ARBA" id="ARBA00048679"/>
    </source>
</evidence>
<protein>
    <recommendedName>
        <fullName evidence="1">non-specific serine/threonine protein kinase</fullName>
        <ecNumber evidence="1">2.7.11.1</ecNumber>
    </recommendedName>
</protein>
<dbReference type="KEGG" id="mpec:B9O19_00122"/>
<dbReference type="InterPro" id="IPR000719">
    <property type="entry name" value="Prot_kinase_dom"/>
</dbReference>
<dbReference type="GO" id="GO:0004674">
    <property type="term" value="F:protein serine/threonine kinase activity"/>
    <property type="evidence" value="ECO:0007669"/>
    <property type="project" value="UniProtKB-KW"/>
</dbReference>